<dbReference type="Gene3D" id="1.10.287.130">
    <property type="match status" value="1"/>
</dbReference>
<dbReference type="Proteomes" id="UP000674938">
    <property type="component" value="Unassembled WGS sequence"/>
</dbReference>
<dbReference type="InterPro" id="IPR016120">
    <property type="entry name" value="Sig_transdc_His_kin_SpoOB"/>
</dbReference>
<dbReference type="Pfam" id="PF14689">
    <property type="entry name" value="SPOB_a"/>
    <property type="match status" value="1"/>
</dbReference>
<organism evidence="7 8">
    <name type="scientific">Vagococcus allomyrinae</name>
    <dbReference type="NCBI Taxonomy" id="2794353"/>
    <lineage>
        <taxon>Bacteria</taxon>
        <taxon>Bacillati</taxon>
        <taxon>Bacillota</taxon>
        <taxon>Bacilli</taxon>
        <taxon>Lactobacillales</taxon>
        <taxon>Enterococcaceae</taxon>
        <taxon>Vagococcus</taxon>
    </lineage>
</organism>
<dbReference type="CDD" id="cd16935">
    <property type="entry name" value="HATPase_AgrC-ComD-like"/>
    <property type="match status" value="1"/>
</dbReference>
<evidence type="ECO:0000256" key="3">
    <source>
        <dbReference type="ARBA" id="ARBA00022777"/>
    </source>
</evidence>
<dbReference type="SUPFAM" id="SSF55890">
    <property type="entry name" value="Sporulation response regulatory protein Spo0B"/>
    <property type="match status" value="1"/>
</dbReference>
<dbReference type="SUPFAM" id="SSF55874">
    <property type="entry name" value="ATPase domain of HSP90 chaperone/DNA topoisomerase II/histidine kinase"/>
    <property type="match status" value="1"/>
</dbReference>
<dbReference type="EMBL" id="JAEEGA010000007">
    <property type="protein sequence ID" value="MBP1041727.1"/>
    <property type="molecule type" value="Genomic_DNA"/>
</dbReference>
<name>A0A940SSA9_9ENTE</name>
<feature type="domain" description="SpoOB alpha-helical" evidence="6">
    <location>
        <begin position="49"/>
        <end position="104"/>
    </location>
</feature>
<dbReference type="Pfam" id="PF14501">
    <property type="entry name" value="HATPase_c_5"/>
    <property type="match status" value="1"/>
</dbReference>
<proteinExistence type="predicted"/>
<dbReference type="PANTHER" id="PTHR40448:SF1">
    <property type="entry name" value="TWO-COMPONENT SENSOR HISTIDINE KINASE"/>
    <property type="match status" value="1"/>
</dbReference>
<dbReference type="InterPro" id="IPR039506">
    <property type="entry name" value="SPOB_a"/>
</dbReference>
<evidence type="ECO:0000259" key="6">
    <source>
        <dbReference type="Pfam" id="PF14689"/>
    </source>
</evidence>
<evidence type="ECO:0000256" key="1">
    <source>
        <dbReference type="ARBA" id="ARBA00022553"/>
    </source>
</evidence>
<dbReference type="Gene3D" id="3.30.565.10">
    <property type="entry name" value="Histidine kinase-like ATPase, C-terminal domain"/>
    <property type="match status" value="1"/>
</dbReference>
<reference evidence="7" key="1">
    <citation type="submission" date="2020-12" db="EMBL/GenBank/DDBJ databases">
        <title>Vagococcus allomyrinae sp. nov. and Enterococcus lavae sp. nov., isolated from the larvae of Allomyrina dichotoma.</title>
        <authorList>
            <person name="Lee S.D."/>
        </authorList>
    </citation>
    <scope>NUCLEOTIDE SEQUENCE</scope>
    <source>
        <strain evidence="7">BWB3-3</strain>
    </source>
</reference>
<dbReference type="AlphaFoldDB" id="A0A940SSA9"/>
<evidence type="ECO:0000259" key="5">
    <source>
        <dbReference type="Pfam" id="PF14501"/>
    </source>
</evidence>
<keyword evidence="4" id="KW-1133">Transmembrane helix</keyword>
<feature type="transmembrane region" description="Helical" evidence="4">
    <location>
        <begin position="6"/>
        <end position="31"/>
    </location>
</feature>
<feature type="domain" description="Sensor histidine kinase NatK-like C-terminal" evidence="5">
    <location>
        <begin position="142"/>
        <end position="243"/>
    </location>
</feature>
<gene>
    <name evidence="7" type="ORF">I6N95_11975</name>
</gene>
<evidence type="ECO:0000256" key="2">
    <source>
        <dbReference type="ARBA" id="ARBA00022679"/>
    </source>
</evidence>
<protein>
    <submittedName>
        <fullName evidence="7">GHKL domain-containing protein</fullName>
    </submittedName>
</protein>
<keyword evidence="3" id="KW-0418">Kinase</keyword>
<dbReference type="InterPro" id="IPR032834">
    <property type="entry name" value="NatK-like_C"/>
</dbReference>
<keyword evidence="1" id="KW-0597">Phosphoprotein</keyword>
<dbReference type="GO" id="GO:0042802">
    <property type="term" value="F:identical protein binding"/>
    <property type="evidence" value="ECO:0007669"/>
    <property type="project" value="TreeGrafter"/>
</dbReference>
<dbReference type="InterPro" id="IPR036890">
    <property type="entry name" value="HATPase_C_sf"/>
</dbReference>
<keyword evidence="8" id="KW-1185">Reference proteome</keyword>
<dbReference type="GO" id="GO:0000155">
    <property type="term" value="F:phosphorelay sensor kinase activity"/>
    <property type="evidence" value="ECO:0007669"/>
    <property type="project" value="InterPro"/>
</dbReference>
<evidence type="ECO:0000313" key="8">
    <source>
        <dbReference type="Proteomes" id="UP000674938"/>
    </source>
</evidence>
<dbReference type="PANTHER" id="PTHR40448">
    <property type="entry name" value="TWO-COMPONENT SENSOR HISTIDINE KINASE"/>
    <property type="match status" value="1"/>
</dbReference>
<evidence type="ECO:0000313" key="7">
    <source>
        <dbReference type="EMBL" id="MBP1041727.1"/>
    </source>
</evidence>
<evidence type="ECO:0000256" key="4">
    <source>
        <dbReference type="SAM" id="Phobius"/>
    </source>
</evidence>
<keyword evidence="4" id="KW-0812">Transmembrane</keyword>
<keyword evidence="2" id="KW-0808">Transferase</keyword>
<accession>A0A940SSA9</accession>
<keyword evidence="4" id="KW-0472">Membrane</keyword>
<sequence length="250" mass="28830">MTANSIWLADISLLMTFLLILIIDQLLRYLFQETDMIFARSLDQIMANYIGEVDSLYQNIRGWRHDYHNHLQAMKVYLEEGKLVDIANYLAKLEDKLLEVDQIVKSGNSMLDAIVNSKLSIATDRDIRTTVKVFVGKQPLINDIDLCVILGNILDNAIEANEEIENPDKRMLRVYISILKQQLYISVTNSRPLNQTIDNSYTSTKSDKRGLGIRRIDQLVSKYDGLINRQFEEEVFVTEIILPLMTISER</sequence>
<comment type="caution">
    <text evidence="7">The sequence shown here is derived from an EMBL/GenBank/DDBJ whole genome shotgun (WGS) entry which is preliminary data.</text>
</comment>